<dbReference type="GO" id="GO:0006355">
    <property type="term" value="P:regulation of DNA-templated transcription"/>
    <property type="evidence" value="ECO:0007669"/>
    <property type="project" value="InterPro"/>
</dbReference>
<dbReference type="PANTHER" id="PTHR31662:SF28">
    <property type="entry name" value="MYB_SANT-LIKE DOMAIN-CONTAINING PROTEIN"/>
    <property type="match status" value="1"/>
</dbReference>
<dbReference type="Proteomes" id="UP001222027">
    <property type="component" value="Unassembled WGS sequence"/>
</dbReference>
<feature type="domain" description="Glabrous enhancer-binding protein-like DBD" evidence="3">
    <location>
        <begin position="38"/>
        <end position="119"/>
    </location>
</feature>
<evidence type="ECO:0000313" key="5">
    <source>
        <dbReference type="Proteomes" id="UP001222027"/>
    </source>
</evidence>
<protein>
    <recommendedName>
        <fullName evidence="3">Glabrous enhancer-binding protein-like DBD domain-containing protein</fullName>
    </recommendedName>
</protein>
<comment type="caution">
    <text evidence="4">The sequence shown here is derived from an EMBL/GenBank/DDBJ whole genome shotgun (WGS) entry which is preliminary data.</text>
</comment>
<name>A0AAV8QMW8_ENSVE</name>
<feature type="compositionally biased region" description="Basic and acidic residues" evidence="2">
    <location>
        <begin position="155"/>
        <end position="168"/>
    </location>
</feature>
<evidence type="ECO:0000256" key="2">
    <source>
        <dbReference type="SAM" id="MobiDB-lite"/>
    </source>
</evidence>
<feature type="region of interest" description="Disordered" evidence="2">
    <location>
        <begin position="1"/>
        <end position="37"/>
    </location>
</feature>
<dbReference type="GO" id="GO:0005634">
    <property type="term" value="C:nucleus"/>
    <property type="evidence" value="ECO:0007669"/>
    <property type="project" value="TreeGrafter"/>
</dbReference>
<dbReference type="EMBL" id="JAQQAF010000006">
    <property type="protein sequence ID" value="KAJ8479445.1"/>
    <property type="molecule type" value="Genomic_DNA"/>
</dbReference>
<dbReference type="AlphaFoldDB" id="A0AAV8QMW8"/>
<dbReference type="InterPro" id="IPR053932">
    <property type="entry name" value="GeBP-like_DBD"/>
</dbReference>
<organism evidence="4 5">
    <name type="scientific">Ensete ventricosum</name>
    <name type="common">Abyssinian banana</name>
    <name type="synonym">Musa ensete</name>
    <dbReference type="NCBI Taxonomy" id="4639"/>
    <lineage>
        <taxon>Eukaryota</taxon>
        <taxon>Viridiplantae</taxon>
        <taxon>Streptophyta</taxon>
        <taxon>Embryophyta</taxon>
        <taxon>Tracheophyta</taxon>
        <taxon>Spermatophyta</taxon>
        <taxon>Magnoliopsida</taxon>
        <taxon>Liliopsida</taxon>
        <taxon>Zingiberales</taxon>
        <taxon>Musaceae</taxon>
        <taxon>Ensete</taxon>
    </lineage>
</organism>
<feature type="compositionally biased region" description="Basic and acidic residues" evidence="2">
    <location>
        <begin position="1"/>
        <end position="11"/>
    </location>
</feature>
<accession>A0AAV8QMW8</accession>
<comment type="similarity">
    <text evidence="1">Belongs to the GeBP family.</text>
</comment>
<keyword evidence="5" id="KW-1185">Reference proteome</keyword>
<gene>
    <name evidence="4" type="ORF">OPV22_023172</name>
</gene>
<feature type="compositionally biased region" description="Acidic residues" evidence="2">
    <location>
        <begin position="139"/>
        <end position="154"/>
    </location>
</feature>
<evidence type="ECO:0000313" key="4">
    <source>
        <dbReference type="EMBL" id="KAJ8479445.1"/>
    </source>
</evidence>
<dbReference type="Pfam" id="PF04504">
    <property type="entry name" value="GeBP-like_DBD"/>
    <property type="match status" value="1"/>
</dbReference>
<reference evidence="4 5" key="1">
    <citation type="submission" date="2022-12" db="EMBL/GenBank/DDBJ databases">
        <title>Chromosome-scale assembly of the Ensete ventricosum genome.</title>
        <authorList>
            <person name="Dussert Y."/>
            <person name="Stocks J."/>
            <person name="Wendawek A."/>
            <person name="Woldeyes F."/>
            <person name="Nichols R.A."/>
            <person name="Borrell J.S."/>
        </authorList>
    </citation>
    <scope>NUCLEOTIDE SEQUENCE [LARGE SCALE GENOMIC DNA]</scope>
    <source>
        <strain evidence="5">cv. Maze</strain>
        <tissue evidence="4">Seeds</tissue>
    </source>
</reference>
<feature type="region of interest" description="Disordered" evidence="2">
    <location>
        <begin position="130"/>
        <end position="171"/>
    </location>
</feature>
<proteinExistence type="inferred from homology"/>
<dbReference type="InterPro" id="IPR007592">
    <property type="entry name" value="GEBP"/>
</dbReference>
<dbReference type="PANTHER" id="PTHR31662">
    <property type="entry name" value="BNAANNG10740D PROTEIN-RELATED"/>
    <property type="match status" value="1"/>
</dbReference>
<evidence type="ECO:0000256" key="1">
    <source>
        <dbReference type="ARBA" id="ARBA00010820"/>
    </source>
</evidence>
<evidence type="ECO:0000259" key="3">
    <source>
        <dbReference type="Pfam" id="PF04504"/>
    </source>
</evidence>
<sequence length="286" mass="31761">MAGDPSRDGPNGRRKRKAGRPAAVDSPGGGASSQRQAAVDDAVVLLRGALEFRRRTGLLPRPSNMPALYESVRGSLRSPVSQDQAYNKLRHLRHRLSHPAASGHGSHDDLLYELAAELWSPGVEEVYKIEDNKKQKGDEVEEESEDAEMEGDDDLDKKQGRGGEEQRGGPESYPYLVHAAAEHWKAHSLSNSSLEAGLKLLNPLKAKALEDRWKKLMEDEMKFQADWFMACRDIFILLNQSHQGAVAQEDCAPSSLHEKDDLYSLQAFITAVINAEYVQEMFLSAI</sequence>